<evidence type="ECO:0000313" key="3">
    <source>
        <dbReference type="Proteomes" id="UP000270190"/>
    </source>
</evidence>
<dbReference type="InterPro" id="IPR046947">
    <property type="entry name" value="LytR-like"/>
</dbReference>
<gene>
    <name evidence="2" type="ORF">BTBSAS_220021</name>
</gene>
<accession>A0A2X0QIU8</accession>
<dbReference type="GO" id="GO:0000156">
    <property type="term" value="F:phosphorelay response regulator activity"/>
    <property type="evidence" value="ECO:0007669"/>
    <property type="project" value="InterPro"/>
</dbReference>
<dbReference type="PANTHER" id="PTHR37299:SF1">
    <property type="entry name" value="STAGE 0 SPORULATION PROTEIN A HOMOLOG"/>
    <property type="match status" value="1"/>
</dbReference>
<dbReference type="AlphaFoldDB" id="A0A2X0QIU8"/>
<dbReference type="GO" id="GO:0003677">
    <property type="term" value="F:DNA binding"/>
    <property type="evidence" value="ECO:0007669"/>
    <property type="project" value="InterPro"/>
</dbReference>
<dbReference type="Gene3D" id="2.40.50.1020">
    <property type="entry name" value="LytTr DNA-binding domain"/>
    <property type="match status" value="1"/>
</dbReference>
<proteinExistence type="predicted"/>
<name>A0A2X0QIU8_BROTH</name>
<dbReference type="PANTHER" id="PTHR37299">
    <property type="entry name" value="TRANSCRIPTIONAL REGULATOR-RELATED"/>
    <property type="match status" value="1"/>
</dbReference>
<dbReference type="Proteomes" id="UP000270190">
    <property type="component" value="Unassembled WGS sequence"/>
</dbReference>
<protein>
    <recommendedName>
        <fullName evidence="1">HTH LytTR-type domain-containing protein</fullName>
    </recommendedName>
</protein>
<evidence type="ECO:0000313" key="2">
    <source>
        <dbReference type="EMBL" id="SPP28524.1"/>
    </source>
</evidence>
<dbReference type="SMART" id="SM00850">
    <property type="entry name" value="LytTR"/>
    <property type="match status" value="1"/>
</dbReference>
<dbReference type="InterPro" id="IPR007492">
    <property type="entry name" value="LytTR_DNA-bd_dom"/>
</dbReference>
<feature type="domain" description="HTH LytTR-type" evidence="1">
    <location>
        <begin position="44"/>
        <end position="146"/>
    </location>
</feature>
<dbReference type="Pfam" id="PF04397">
    <property type="entry name" value="LytTR"/>
    <property type="match status" value="1"/>
</dbReference>
<dbReference type="PROSITE" id="PS50930">
    <property type="entry name" value="HTH_LYTTR"/>
    <property type="match status" value="1"/>
</dbReference>
<reference evidence="3" key="1">
    <citation type="submission" date="2018-04" db="EMBL/GenBank/DDBJ databases">
        <authorList>
            <person name="Illikoud N."/>
        </authorList>
    </citation>
    <scope>NUCLEOTIDE SEQUENCE [LARGE SCALE GENOMIC DNA]</scope>
</reference>
<dbReference type="EMBL" id="OUNC01000015">
    <property type="protein sequence ID" value="SPP28524.1"/>
    <property type="molecule type" value="Genomic_DNA"/>
</dbReference>
<dbReference type="RefSeq" id="WP_029091911.1">
    <property type="nucleotide sequence ID" value="NZ_CBCPKC010000013.1"/>
</dbReference>
<evidence type="ECO:0000259" key="1">
    <source>
        <dbReference type="PROSITE" id="PS50930"/>
    </source>
</evidence>
<sequence length="146" mass="17059">MKINNIWDNNKVTNQIDIISHPLNEHIVENMHECLKKSKKISVIEIKSSRNVLIQLSDIEVITSLGHLSQISTSEGKKYYFNKKLKELTYLEKHLFYRINQSTILNVDDIISFNVSANSRLEVVTKKQNTYLVSRHYAKNIKERLS</sequence>
<organism evidence="2 3">
    <name type="scientific">Brochothrix thermosphacta</name>
    <name type="common">Microbacterium thermosphactum</name>
    <dbReference type="NCBI Taxonomy" id="2756"/>
    <lineage>
        <taxon>Bacteria</taxon>
        <taxon>Bacillati</taxon>
        <taxon>Bacillota</taxon>
        <taxon>Bacilli</taxon>
        <taxon>Bacillales</taxon>
        <taxon>Listeriaceae</taxon>
        <taxon>Brochothrix</taxon>
    </lineage>
</organism>